<name>A0A9D2HV72_9BACE</name>
<evidence type="ECO:0000259" key="1">
    <source>
        <dbReference type="PROSITE" id="PS51186"/>
    </source>
</evidence>
<gene>
    <name evidence="2" type="ORF">H9950_00320</name>
</gene>
<dbReference type="CDD" id="cd04301">
    <property type="entry name" value="NAT_SF"/>
    <property type="match status" value="1"/>
</dbReference>
<accession>A0A9D2HV72</accession>
<sequence>MDIQIRLEQPADYSEAEQVTREAFWNHYSPGCTEHYLLHVMRNSPNFVSELDFVAVANKKIIGSVVFMKSFILGDDGKRYDVLTLGPIAVLPVFQRKGIGRMLIEHACTTAKDAGHRAILLCGDPRYYEKVGFTAAERFNIRSSENKYLAALHAYPLYTDALKNAAGRYFEDEIYNVDETEVMTFDAHFPSKERLTGTSSQQRFQEVLAMQKDYSPKT</sequence>
<dbReference type="Gene3D" id="3.40.630.30">
    <property type="match status" value="1"/>
</dbReference>
<dbReference type="Proteomes" id="UP000823862">
    <property type="component" value="Unassembled WGS sequence"/>
</dbReference>
<reference evidence="2" key="1">
    <citation type="journal article" date="2021" name="PeerJ">
        <title>Extensive microbial diversity within the chicken gut microbiome revealed by metagenomics and culture.</title>
        <authorList>
            <person name="Gilroy R."/>
            <person name="Ravi A."/>
            <person name="Getino M."/>
            <person name="Pursley I."/>
            <person name="Horton D.L."/>
            <person name="Alikhan N.F."/>
            <person name="Baker D."/>
            <person name="Gharbi K."/>
            <person name="Hall N."/>
            <person name="Watson M."/>
            <person name="Adriaenssens E.M."/>
            <person name="Foster-Nyarko E."/>
            <person name="Jarju S."/>
            <person name="Secka A."/>
            <person name="Antonio M."/>
            <person name="Oren A."/>
            <person name="Chaudhuri R.R."/>
            <person name="La Ragione R."/>
            <person name="Hildebrand F."/>
            <person name="Pallen M.J."/>
        </authorList>
    </citation>
    <scope>NUCLEOTIDE SEQUENCE</scope>
    <source>
        <strain evidence="2">ChiHjej12B11-9795</strain>
    </source>
</reference>
<dbReference type="EMBL" id="DWZI01000001">
    <property type="protein sequence ID" value="HJA84642.1"/>
    <property type="molecule type" value="Genomic_DNA"/>
</dbReference>
<evidence type="ECO:0000313" key="2">
    <source>
        <dbReference type="EMBL" id="HJA84642.1"/>
    </source>
</evidence>
<dbReference type="SUPFAM" id="SSF55729">
    <property type="entry name" value="Acyl-CoA N-acyltransferases (Nat)"/>
    <property type="match status" value="1"/>
</dbReference>
<dbReference type="PANTHER" id="PTHR43617">
    <property type="entry name" value="L-AMINO ACID N-ACETYLTRANSFERASE"/>
    <property type="match status" value="1"/>
</dbReference>
<dbReference type="PANTHER" id="PTHR43617:SF38">
    <property type="entry name" value="N-ACETYLTRANSFERASE DOMAIN-CONTAINING PROTEIN"/>
    <property type="match status" value="1"/>
</dbReference>
<comment type="caution">
    <text evidence="2">The sequence shown here is derived from an EMBL/GenBank/DDBJ whole genome shotgun (WGS) entry which is preliminary data.</text>
</comment>
<reference evidence="2" key="2">
    <citation type="submission" date="2021-04" db="EMBL/GenBank/DDBJ databases">
        <authorList>
            <person name="Gilroy R."/>
        </authorList>
    </citation>
    <scope>NUCLEOTIDE SEQUENCE</scope>
    <source>
        <strain evidence="2">ChiHjej12B11-9795</strain>
    </source>
</reference>
<dbReference type="InterPro" id="IPR000182">
    <property type="entry name" value="GNAT_dom"/>
</dbReference>
<evidence type="ECO:0000313" key="3">
    <source>
        <dbReference type="Proteomes" id="UP000823862"/>
    </source>
</evidence>
<protein>
    <submittedName>
        <fullName evidence="2">N-acetyltransferase</fullName>
    </submittedName>
</protein>
<dbReference type="GO" id="GO:0016747">
    <property type="term" value="F:acyltransferase activity, transferring groups other than amino-acyl groups"/>
    <property type="evidence" value="ECO:0007669"/>
    <property type="project" value="InterPro"/>
</dbReference>
<dbReference type="InterPro" id="IPR016181">
    <property type="entry name" value="Acyl_CoA_acyltransferase"/>
</dbReference>
<dbReference type="AlphaFoldDB" id="A0A9D2HV72"/>
<organism evidence="2 3">
    <name type="scientific">Candidatus Bacteroides avicola</name>
    <dbReference type="NCBI Taxonomy" id="2838468"/>
    <lineage>
        <taxon>Bacteria</taxon>
        <taxon>Pseudomonadati</taxon>
        <taxon>Bacteroidota</taxon>
        <taxon>Bacteroidia</taxon>
        <taxon>Bacteroidales</taxon>
        <taxon>Bacteroidaceae</taxon>
        <taxon>Bacteroides</taxon>
    </lineage>
</organism>
<feature type="domain" description="N-acetyltransferase" evidence="1">
    <location>
        <begin position="3"/>
        <end position="158"/>
    </location>
</feature>
<proteinExistence type="predicted"/>
<dbReference type="Pfam" id="PF00583">
    <property type="entry name" value="Acetyltransf_1"/>
    <property type="match status" value="1"/>
</dbReference>
<dbReference type="InterPro" id="IPR050276">
    <property type="entry name" value="MshD_Acetyltransferase"/>
</dbReference>
<dbReference type="PROSITE" id="PS51186">
    <property type="entry name" value="GNAT"/>
    <property type="match status" value="1"/>
</dbReference>